<feature type="region of interest" description="Disordered" evidence="5">
    <location>
        <begin position="587"/>
        <end position="621"/>
    </location>
</feature>
<keyword evidence="3" id="KW-0862">Zinc</keyword>
<comment type="caution">
    <text evidence="8">The sequence shown here is derived from an EMBL/GenBank/DDBJ whole genome shotgun (WGS) entry which is preliminary data.</text>
</comment>
<dbReference type="EMBL" id="JAIFTL010000028">
    <property type="protein sequence ID" value="KAG9325995.1"/>
    <property type="molecule type" value="Genomic_DNA"/>
</dbReference>
<evidence type="ECO:0000256" key="2">
    <source>
        <dbReference type="ARBA" id="ARBA00022771"/>
    </source>
</evidence>
<evidence type="ECO:0000259" key="7">
    <source>
        <dbReference type="PROSITE" id="PS50188"/>
    </source>
</evidence>
<dbReference type="InterPro" id="IPR013083">
    <property type="entry name" value="Znf_RING/FYVE/PHD"/>
</dbReference>
<evidence type="ECO:0000313" key="8">
    <source>
        <dbReference type="EMBL" id="KAG9325995.1"/>
    </source>
</evidence>
<dbReference type="Pfam" id="PF00622">
    <property type="entry name" value="SPRY"/>
    <property type="match status" value="1"/>
</dbReference>
<feature type="domain" description="RING-type" evidence="6">
    <location>
        <begin position="452"/>
        <end position="487"/>
    </location>
</feature>
<dbReference type="SMART" id="SM00449">
    <property type="entry name" value="SPRY"/>
    <property type="match status" value="1"/>
</dbReference>
<dbReference type="AlphaFoldDB" id="A0A9P8AAN5"/>
<dbReference type="SMART" id="SM00184">
    <property type="entry name" value="RING"/>
    <property type="match status" value="1"/>
</dbReference>
<dbReference type="InterPro" id="IPR001841">
    <property type="entry name" value="Znf_RING"/>
</dbReference>
<dbReference type="InterPro" id="IPR043136">
    <property type="entry name" value="B30.2/SPRY_sf"/>
</dbReference>
<dbReference type="SUPFAM" id="SSF49899">
    <property type="entry name" value="Concanavalin A-like lectins/glucanases"/>
    <property type="match status" value="1"/>
</dbReference>
<accession>A0A9P8AAN5</accession>
<feature type="domain" description="B30.2/SPRY" evidence="7">
    <location>
        <begin position="200"/>
        <end position="389"/>
    </location>
</feature>
<gene>
    <name evidence="8" type="ORF">KVV02_008427</name>
</gene>
<evidence type="ECO:0000256" key="1">
    <source>
        <dbReference type="ARBA" id="ARBA00022723"/>
    </source>
</evidence>
<organism evidence="8 9">
    <name type="scientific">Mortierella alpina</name>
    <name type="common">Oleaginous fungus</name>
    <name type="synonym">Mortierella renispora</name>
    <dbReference type="NCBI Taxonomy" id="64518"/>
    <lineage>
        <taxon>Eukaryota</taxon>
        <taxon>Fungi</taxon>
        <taxon>Fungi incertae sedis</taxon>
        <taxon>Mucoromycota</taxon>
        <taxon>Mortierellomycotina</taxon>
        <taxon>Mortierellomycetes</taxon>
        <taxon>Mortierellales</taxon>
        <taxon>Mortierellaceae</taxon>
        <taxon>Mortierella</taxon>
    </lineage>
</organism>
<dbReference type="GO" id="GO:0004842">
    <property type="term" value="F:ubiquitin-protein transferase activity"/>
    <property type="evidence" value="ECO:0007669"/>
    <property type="project" value="InterPro"/>
</dbReference>
<dbReference type="Proteomes" id="UP000717515">
    <property type="component" value="Unassembled WGS sequence"/>
</dbReference>
<feature type="region of interest" description="Disordered" evidence="5">
    <location>
        <begin position="640"/>
        <end position="697"/>
    </location>
</feature>
<keyword evidence="2 4" id="KW-0863">Zinc-finger</keyword>
<dbReference type="PANTHER" id="PTHR13363:SF6">
    <property type="entry name" value="RING FINGER AND SPRY DOMAIN-CONTAINING PROTEIN 1"/>
    <property type="match status" value="1"/>
</dbReference>
<dbReference type="CDD" id="cd16566">
    <property type="entry name" value="RING-HC_RSPRY1"/>
    <property type="match status" value="1"/>
</dbReference>
<name>A0A9P8AAN5_MORAP</name>
<dbReference type="PROSITE" id="PS50188">
    <property type="entry name" value="B302_SPRY"/>
    <property type="match status" value="1"/>
</dbReference>
<dbReference type="Gene3D" id="2.60.120.920">
    <property type="match status" value="1"/>
</dbReference>
<reference evidence="8" key="1">
    <citation type="submission" date="2021-07" db="EMBL/GenBank/DDBJ databases">
        <title>Draft genome of Mortierella alpina, strain LL118, isolated from an aspen leaf litter sample.</title>
        <authorList>
            <person name="Yang S."/>
            <person name="Vinatzer B.A."/>
        </authorList>
    </citation>
    <scope>NUCLEOTIDE SEQUENCE</scope>
    <source>
        <strain evidence="8">LL118</strain>
    </source>
</reference>
<dbReference type="InterPro" id="IPR001870">
    <property type="entry name" value="B30.2/SPRY"/>
</dbReference>
<evidence type="ECO:0000256" key="3">
    <source>
        <dbReference type="ARBA" id="ARBA00022833"/>
    </source>
</evidence>
<dbReference type="Gene3D" id="3.30.40.10">
    <property type="entry name" value="Zinc/RING finger domain, C3HC4 (zinc finger)"/>
    <property type="match status" value="1"/>
</dbReference>
<feature type="compositionally biased region" description="Polar residues" evidence="5">
    <location>
        <begin position="602"/>
        <end position="611"/>
    </location>
</feature>
<dbReference type="PROSITE" id="PS50089">
    <property type="entry name" value="ZF_RING_2"/>
    <property type="match status" value="1"/>
</dbReference>
<evidence type="ECO:0000259" key="6">
    <source>
        <dbReference type="PROSITE" id="PS50089"/>
    </source>
</evidence>
<dbReference type="InterPro" id="IPR003877">
    <property type="entry name" value="SPRY_dom"/>
</dbReference>
<dbReference type="SUPFAM" id="SSF57850">
    <property type="entry name" value="RING/U-box"/>
    <property type="match status" value="1"/>
</dbReference>
<protein>
    <submittedName>
        <fullName evidence="8">Uncharacterized protein</fullName>
    </submittedName>
</protein>
<dbReference type="GO" id="GO:0008270">
    <property type="term" value="F:zinc ion binding"/>
    <property type="evidence" value="ECO:0007669"/>
    <property type="project" value="UniProtKB-KW"/>
</dbReference>
<dbReference type="GO" id="GO:0005737">
    <property type="term" value="C:cytoplasm"/>
    <property type="evidence" value="ECO:0007669"/>
    <property type="project" value="TreeGrafter"/>
</dbReference>
<evidence type="ECO:0000256" key="5">
    <source>
        <dbReference type="SAM" id="MobiDB-lite"/>
    </source>
</evidence>
<dbReference type="InterPro" id="IPR045129">
    <property type="entry name" value="RNF123/RKP/RSPRY1"/>
</dbReference>
<dbReference type="Pfam" id="PF13920">
    <property type="entry name" value="zf-C3HC4_3"/>
    <property type="match status" value="1"/>
</dbReference>
<evidence type="ECO:0000256" key="4">
    <source>
        <dbReference type="PROSITE-ProRule" id="PRU00175"/>
    </source>
</evidence>
<sequence length="969" mass="105906">MVDMISTDSLGIAAPFLCHIIDMAALPSQQTTRRMSQQLLSKCDPGGLARLRSKKKNKPAAALIWSMLANRLAGEMSSTLFSDAVCKCLLNNIEHDPDMTCKVFSIIALEKFSLTGPCKARIMQTSIRRLLRETANMSTYGLTDKEEIAGVLQAKFCAEWSLRNIFRDVAEEHKVTEKSLQFDQSPSLTQTENDMLARESLSPSDAGKRIMGSKSTNVNVMLNTLDATRHWKISEDGLSIRNDGSTFESIRATQSVTCGKWYYEVTLVTAGIMQLGWATVHCQFSPEDGTGVGDDVFGFAYDGCRRLIWADGESEPYGDMEAWRPGDVLGFYLDIDNAHMECFINGKSLGVISPFLKDHFSIQATLGYYPAFSFTSFQQATVNFGATPFKYPPALPWRNLNEQGTITSETRSAIVRPRGDSVYGRIQLDPITGVRLPSMPEEEGEVDYSLLCTICCDHTATVTLQPCGHDGLCVECAYSLDMCPLCRSRIFQRQMLSTQESKDAVSSHGLCISGLSSDNTSADTSLPGLPTSSTLASAWSNEYCGPSGSYPSRDANTVLVASQSQQDDMTIAAAAAVAAMSVGGVQYPSTESLSSSRRRNTLAGSSASSRTALERDTLDDPFSPPSTAYFAFLNRSARPQRSHFNPTDMDSVDPLELPGNRAQHPHHPLAEPETPSFATAPSSMHERSPSQISSGQAEGSVRFFEGIDPSMSSFEIPDLLLEDYAAAMDEDEDDTNGMDVALVDEGREASGSEVMDHSAPDFPDAPSIHSRRGSVQVMPMPSLPEGVAASTTALSMASTNSSPINATMPMIDFAILASVSGFTWFEQRVHDLAPDDDWWLDRGLAKAVEQLKNVRWNDKSTKALRELEECGLIPIYNPAGAAPQNLSSLLCETLMAEPPPTAAQGPHDRDAGRRLQFVCQNGTLNIPRSLFLLMWVSQHFGFRIYIFSSRKRPVLFDVDNPVLPSVGIL</sequence>
<dbReference type="PANTHER" id="PTHR13363">
    <property type="entry name" value="RING FINGER AND SRY DOMAIN-CONTAINING"/>
    <property type="match status" value="1"/>
</dbReference>
<keyword evidence="1" id="KW-0479">Metal-binding</keyword>
<feature type="non-terminal residue" evidence="8">
    <location>
        <position position="1"/>
    </location>
</feature>
<dbReference type="InterPro" id="IPR013320">
    <property type="entry name" value="ConA-like_dom_sf"/>
</dbReference>
<dbReference type="GO" id="GO:0051603">
    <property type="term" value="P:proteolysis involved in protein catabolic process"/>
    <property type="evidence" value="ECO:0007669"/>
    <property type="project" value="TreeGrafter"/>
</dbReference>
<proteinExistence type="predicted"/>
<evidence type="ECO:0000313" key="9">
    <source>
        <dbReference type="Proteomes" id="UP000717515"/>
    </source>
</evidence>